<dbReference type="Proteomes" id="UP001146019">
    <property type="component" value="Unassembled WGS sequence"/>
</dbReference>
<comment type="caution">
    <text evidence="1">The sequence shown here is derived from an EMBL/GenBank/DDBJ whole genome shotgun (WGS) entry which is preliminary data.</text>
</comment>
<reference evidence="1" key="1">
    <citation type="submission" date="2022-11" db="EMBL/GenBank/DDBJ databases">
        <title>Biodiversity and phylogenetic relationships of bacteria.</title>
        <authorList>
            <person name="Machado R.A.R."/>
            <person name="Bhat A."/>
            <person name="Loulou A."/>
            <person name="Kallel S."/>
        </authorList>
    </citation>
    <scope>NUCLEOTIDE SEQUENCE</scope>
    <source>
        <strain evidence="1">A-IN1</strain>
    </source>
</reference>
<proteinExistence type="predicted"/>
<evidence type="ECO:0000313" key="2">
    <source>
        <dbReference type="Proteomes" id="UP001146019"/>
    </source>
</evidence>
<accession>A0A9X3DVE4</accession>
<gene>
    <name evidence="1" type="ORF">OSH00_13585</name>
</gene>
<organism evidence="1 2">
    <name type="scientific">Acinetobacter nematophilus</name>
    <dbReference type="NCBI Taxonomy" id="2994642"/>
    <lineage>
        <taxon>Bacteria</taxon>
        <taxon>Pseudomonadati</taxon>
        <taxon>Pseudomonadota</taxon>
        <taxon>Gammaproteobacteria</taxon>
        <taxon>Moraxellales</taxon>
        <taxon>Moraxellaceae</taxon>
        <taxon>Acinetobacter</taxon>
    </lineage>
</organism>
<name>A0A9X3DVE4_9GAMM</name>
<dbReference type="EMBL" id="JAPKMY010000007">
    <property type="protein sequence ID" value="MCX5468768.1"/>
    <property type="molecule type" value="Genomic_DNA"/>
</dbReference>
<protein>
    <submittedName>
        <fullName evidence="1">Uncharacterized protein</fullName>
    </submittedName>
</protein>
<evidence type="ECO:0000313" key="1">
    <source>
        <dbReference type="EMBL" id="MCX5468768.1"/>
    </source>
</evidence>
<dbReference type="RefSeq" id="WP_266130861.1">
    <property type="nucleotide sequence ID" value="NZ_JAPKMY010000007.1"/>
</dbReference>
<dbReference type="AlphaFoldDB" id="A0A9X3DVE4"/>
<keyword evidence="2" id="KW-1185">Reference proteome</keyword>
<sequence length="131" mass="15251">MIAADFPRYQLKATQNLQDRIWSWKLTIRPYKSTAAEQSERGCIKIKDFVKQNTDDMRESIPQECKTQITSDQPKKGRMTLQCSGAFSGFKVNYRVQHVPANHLIVEAQMLSNTTFIHEYKQEGECKYLMI</sequence>